<proteinExistence type="predicted"/>
<feature type="domain" description="EF-hand" evidence="3">
    <location>
        <begin position="2"/>
        <end position="37"/>
    </location>
</feature>
<dbReference type="PANTHER" id="PTHR23050">
    <property type="entry name" value="CALCIUM BINDING PROTEIN"/>
    <property type="match status" value="1"/>
</dbReference>
<dbReference type="AlphaFoldDB" id="A0AAV2ZCK9"/>
<dbReference type="PROSITE" id="PS00018">
    <property type="entry name" value="EF_HAND_1"/>
    <property type="match status" value="2"/>
</dbReference>
<feature type="domain" description="EF-hand" evidence="3">
    <location>
        <begin position="38"/>
        <end position="73"/>
    </location>
</feature>
<comment type="caution">
    <text evidence="4">The sequence shown here is derived from an EMBL/GenBank/DDBJ whole genome shotgun (WGS) entry which is preliminary data.</text>
</comment>
<keyword evidence="5" id="KW-1185">Reference proteome</keyword>
<dbReference type="InterPro" id="IPR018247">
    <property type="entry name" value="EF_Hand_1_Ca_BS"/>
</dbReference>
<organism evidence="4 5">
    <name type="scientific">Lagenidium giganteum</name>
    <dbReference type="NCBI Taxonomy" id="4803"/>
    <lineage>
        <taxon>Eukaryota</taxon>
        <taxon>Sar</taxon>
        <taxon>Stramenopiles</taxon>
        <taxon>Oomycota</taxon>
        <taxon>Peronosporomycetes</taxon>
        <taxon>Pythiales</taxon>
        <taxon>Pythiaceae</taxon>
    </lineage>
</organism>
<evidence type="ECO:0000313" key="4">
    <source>
        <dbReference type="EMBL" id="DBA02928.1"/>
    </source>
</evidence>
<dbReference type="Proteomes" id="UP001146120">
    <property type="component" value="Unassembled WGS sequence"/>
</dbReference>
<keyword evidence="1" id="KW-0677">Repeat</keyword>
<gene>
    <name evidence="4" type="ORF">N0F65_005955</name>
</gene>
<accession>A0AAV2ZCK9</accession>
<evidence type="ECO:0000256" key="1">
    <source>
        <dbReference type="ARBA" id="ARBA00022737"/>
    </source>
</evidence>
<dbReference type="InterPro" id="IPR011992">
    <property type="entry name" value="EF-hand-dom_pair"/>
</dbReference>
<dbReference type="Pfam" id="PF13499">
    <property type="entry name" value="EF-hand_7"/>
    <property type="match status" value="1"/>
</dbReference>
<evidence type="ECO:0000259" key="3">
    <source>
        <dbReference type="PROSITE" id="PS50222"/>
    </source>
</evidence>
<dbReference type="PROSITE" id="PS50222">
    <property type="entry name" value="EF_HAND_2"/>
    <property type="match status" value="2"/>
</dbReference>
<sequence length="135" mass="14777">MTIREAVRAAFKRYDADGSGSINVRELQALVADLGGVLSDAQVAQVAKLLDKDGNGDVSEAEFLRWWSSESADLDGDGVVTDVELALRRLRDVGATRFYTDIHVAVWHAQVDVVQRLLDENAELVNDKDASDYGV</sequence>
<reference evidence="4" key="2">
    <citation type="journal article" date="2023" name="Microbiol Resour">
        <title>Decontamination and Annotation of the Draft Genome Sequence of the Oomycete Lagenidium giganteum ARSEF 373.</title>
        <authorList>
            <person name="Morgan W.R."/>
            <person name="Tartar A."/>
        </authorList>
    </citation>
    <scope>NUCLEOTIDE SEQUENCE</scope>
    <source>
        <strain evidence="4">ARSEF 373</strain>
    </source>
</reference>
<dbReference type="EMBL" id="DAKRPA010000025">
    <property type="protein sequence ID" value="DBA02928.1"/>
    <property type="molecule type" value="Genomic_DNA"/>
</dbReference>
<evidence type="ECO:0000256" key="2">
    <source>
        <dbReference type="ARBA" id="ARBA00022837"/>
    </source>
</evidence>
<protein>
    <recommendedName>
        <fullName evidence="3">EF-hand domain-containing protein</fullName>
    </recommendedName>
</protein>
<dbReference type="InterPro" id="IPR002048">
    <property type="entry name" value="EF_hand_dom"/>
</dbReference>
<dbReference type="SUPFAM" id="SSF47473">
    <property type="entry name" value="EF-hand"/>
    <property type="match status" value="1"/>
</dbReference>
<dbReference type="InterPro" id="IPR050145">
    <property type="entry name" value="Centrin_CML-like"/>
</dbReference>
<name>A0AAV2ZCK9_9STRA</name>
<dbReference type="CDD" id="cd00051">
    <property type="entry name" value="EFh"/>
    <property type="match status" value="1"/>
</dbReference>
<dbReference type="GO" id="GO:0005509">
    <property type="term" value="F:calcium ion binding"/>
    <property type="evidence" value="ECO:0007669"/>
    <property type="project" value="InterPro"/>
</dbReference>
<evidence type="ECO:0000313" key="5">
    <source>
        <dbReference type="Proteomes" id="UP001146120"/>
    </source>
</evidence>
<keyword evidence="2" id="KW-0106">Calcium</keyword>
<dbReference type="SMART" id="SM00054">
    <property type="entry name" value="EFh"/>
    <property type="match status" value="2"/>
</dbReference>
<reference evidence="4" key="1">
    <citation type="submission" date="2022-11" db="EMBL/GenBank/DDBJ databases">
        <authorList>
            <person name="Morgan W.R."/>
            <person name="Tartar A."/>
        </authorList>
    </citation>
    <scope>NUCLEOTIDE SEQUENCE</scope>
    <source>
        <strain evidence="4">ARSEF 373</strain>
    </source>
</reference>
<dbReference type="Gene3D" id="1.10.238.10">
    <property type="entry name" value="EF-hand"/>
    <property type="match status" value="1"/>
</dbReference>